<comment type="caution">
    <text evidence="1">The sequence shown here is derived from an EMBL/GenBank/DDBJ whole genome shotgun (WGS) entry which is preliminary data.</text>
</comment>
<dbReference type="PANTHER" id="PTHR38471">
    <property type="entry name" value="FOUR HELIX BUNDLE PROTEIN"/>
    <property type="match status" value="1"/>
</dbReference>
<evidence type="ECO:0008006" key="3">
    <source>
        <dbReference type="Google" id="ProtNLM"/>
    </source>
</evidence>
<dbReference type="InterPro" id="IPR036583">
    <property type="entry name" value="23S_rRNA_IVS_sf"/>
</dbReference>
<name>A0A433UFV0_ANAVA</name>
<organism evidence="1 2">
    <name type="scientific">Trichormus variabilis SAG 1403-4b</name>
    <dbReference type="NCBI Taxonomy" id="447716"/>
    <lineage>
        <taxon>Bacteria</taxon>
        <taxon>Bacillati</taxon>
        <taxon>Cyanobacteriota</taxon>
        <taxon>Cyanophyceae</taxon>
        <taxon>Nostocales</taxon>
        <taxon>Nostocaceae</taxon>
        <taxon>Trichormus</taxon>
    </lineage>
</organism>
<dbReference type="Gene3D" id="1.20.1440.60">
    <property type="entry name" value="23S rRNA-intervening sequence"/>
    <property type="match status" value="1"/>
</dbReference>
<sequence length="133" mass="15647">MDKEEEQRRIKTHEDLVIYQKAFNAAMTIFELSKHFPAEERYSLTDQIRRSSRSVCANFAEAWRKRRYQASFIAKLNDCESEAAETQVWLKFAVKCQYISVEEGRDLYSTYNQVLSGLVKMINHPESWLIGNN</sequence>
<dbReference type="Pfam" id="PF05635">
    <property type="entry name" value="23S_rRNA_IVP"/>
    <property type="match status" value="1"/>
</dbReference>
<accession>A0A433UFV0</accession>
<dbReference type="RefSeq" id="WP_127056613.1">
    <property type="nucleotide sequence ID" value="NZ_RSCM01000024.1"/>
</dbReference>
<dbReference type="AlphaFoldDB" id="A0A433UFV0"/>
<dbReference type="CDD" id="cd16377">
    <property type="entry name" value="23S_rRNA_IVP_like"/>
    <property type="match status" value="1"/>
</dbReference>
<reference evidence="1 2" key="1">
    <citation type="journal article" date="2019" name="Genome Biol. Evol.">
        <title>Day and night: Metabolic profiles and evolutionary relationships of six axenic non-marine cyanobacteria.</title>
        <authorList>
            <person name="Will S.E."/>
            <person name="Henke P."/>
            <person name="Boedeker C."/>
            <person name="Huang S."/>
            <person name="Brinkmann H."/>
            <person name="Rohde M."/>
            <person name="Jarek M."/>
            <person name="Friedl T."/>
            <person name="Seufert S."/>
            <person name="Schumacher M."/>
            <person name="Overmann J."/>
            <person name="Neumann-Schaal M."/>
            <person name="Petersen J."/>
        </authorList>
    </citation>
    <scope>NUCLEOTIDE SEQUENCE [LARGE SCALE GENOMIC DNA]</scope>
    <source>
        <strain evidence="1 2">SAG 1403-4b</strain>
    </source>
</reference>
<dbReference type="EMBL" id="RSCM01000024">
    <property type="protein sequence ID" value="RUS92700.1"/>
    <property type="molecule type" value="Genomic_DNA"/>
</dbReference>
<dbReference type="PANTHER" id="PTHR38471:SF2">
    <property type="entry name" value="FOUR HELIX BUNDLE PROTEIN"/>
    <property type="match status" value="1"/>
</dbReference>
<dbReference type="Proteomes" id="UP000276103">
    <property type="component" value="Unassembled WGS sequence"/>
</dbReference>
<protein>
    <recommendedName>
        <fullName evidence="3">Four helix bundle protein</fullName>
    </recommendedName>
</protein>
<keyword evidence="2" id="KW-1185">Reference proteome</keyword>
<dbReference type="InterPro" id="IPR012657">
    <property type="entry name" value="23S_rRNA-intervening_sequence"/>
</dbReference>
<dbReference type="SUPFAM" id="SSF158446">
    <property type="entry name" value="IVS-encoded protein-like"/>
    <property type="match status" value="1"/>
</dbReference>
<dbReference type="OrthoDB" id="532154at2"/>
<gene>
    <name evidence="1" type="ORF">DSM107003_48230</name>
</gene>
<evidence type="ECO:0000313" key="1">
    <source>
        <dbReference type="EMBL" id="RUS92700.1"/>
    </source>
</evidence>
<dbReference type="NCBIfam" id="TIGR02436">
    <property type="entry name" value="four helix bundle protein"/>
    <property type="match status" value="1"/>
</dbReference>
<proteinExistence type="predicted"/>
<evidence type="ECO:0000313" key="2">
    <source>
        <dbReference type="Proteomes" id="UP000276103"/>
    </source>
</evidence>